<dbReference type="InterPro" id="IPR000192">
    <property type="entry name" value="Aminotrans_V_dom"/>
</dbReference>
<dbReference type="InterPro" id="IPR015421">
    <property type="entry name" value="PyrdxlP-dep_Trfase_major"/>
</dbReference>
<dbReference type="GeneID" id="60422592"/>
<dbReference type="AlphaFoldDB" id="A0A654LZ77"/>
<organism evidence="3 4">
    <name type="scientific">Candidatus Nitrosocosmicus oleophilus</name>
    <dbReference type="NCBI Taxonomy" id="1353260"/>
    <lineage>
        <taxon>Archaea</taxon>
        <taxon>Nitrososphaerota</taxon>
        <taxon>Nitrososphaeria</taxon>
        <taxon>Nitrososphaerales</taxon>
        <taxon>Nitrososphaeraceae</taxon>
        <taxon>Candidatus Nitrosocosmicus</taxon>
    </lineage>
</organism>
<protein>
    <submittedName>
        <fullName evidence="3">Cysteine desulfurase</fullName>
        <ecNumber evidence="3">2.8.1.7</ecNumber>
    </submittedName>
</protein>
<evidence type="ECO:0000313" key="4">
    <source>
        <dbReference type="Proteomes" id="UP000058925"/>
    </source>
</evidence>
<keyword evidence="3" id="KW-0808">Transferase</keyword>
<dbReference type="Gene3D" id="3.90.1150.10">
    <property type="entry name" value="Aspartate Aminotransferase, domain 1"/>
    <property type="match status" value="1"/>
</dbReference>
<keyword evidence="1" id="KW-0663">Pyridoxal phosphate</keyword>
<dbReference type="InterPro" id="IPR015422">
    <property type="entry name" value="PyrdxlP-dep_Trfase_small"/>
</dbReference>
<dbReference type="Proteomes" id="UP000058925">
    <property type="component" value="Chromosome"/>
</dbReference>
<dbReference type="Gene3D" id="3.40.640.10">
    <property type="entry name" value="Type I PLP-dependent aspartate aminotransferase-like (Major domain)"/>
    <property type="match status" value="1"/>
</dbReference>
<evidence type="ECO:0000259" key="2">
    <source>
        <dbReference type="Pfam" id="PF00266"/>
    </source>
</evidence>
<dbReference type="Pfam" id="PF00266">
    <property type="entry name" value="Aminotran_5"/>
    <property type="match status" value="1"/>
</dbReference>
<evidence type="ECO:0000313" key="3">
    <source>
        <dbReference type="EMBL" id="ALI36854.1"/>
    </source>
</evidence>
<dbReference type="OrthoDB" id="5817at2157"/>
<dbReference type="GO" id="GO:0031071">
    <property type="term" value="F:cysteine desulfurase activity"/>
    <property type="evidence" value="ECO:0007669"/>
    <property type="project" value="UniProtKB-EC"/>
</dbReference>
<evidence type="ECO:0000256" key="1">
    <source>
        <dbReference type="ARBA" id="ARBA00022898"/>
    </source>
</evidence>
<keyword evidence="4" id="KW-1185">Reference proteome</keyword>
<dbReference type="SUPFAM" id="SSF53383">
    <property type="entry name" value="PLP-dependent transferases"/>
    <property type="match status" value="1"/>
</dbReference>
<accession>A0A654LZ77</accession>
<proteinExistence type="predicted"/>
<name>A0A654LZ77_9ARCH</name>
<dbReference type="KEGG" id="taa:NMY3_02663"/>
<dbReference type="PANTHER" id="PTHR43586">
    <property type="entry name" value="CYSTEINE DESULFURASE"/>
    <property type="match status" value="1"/>
</dbReference>
<feature type="domain" description="Aminotransferase class V" evidence="2">
    <location>
        <begin position="29"/>
        <end position="408"/>
    </location>
</feature>
<dbReference type="EC" id="2.8.1.7" evidence="3"/>
<dbReference type="PANTHER" id="PTHR43586:SF8">
    <property type="entry name" value="CYSTEINE DESULFURASE 1, CHLOROPLASTIC"/>
    <property type="match status" value="1"/>
</dbReference>
<reference evidence="4" key="1">
    <citation type="submission" date="2015-10" db="EMBL/GenBank/DDBJ databases">
        <title>Niche specialization of a soil ammonia-oxidizing archaeon, Candidatus Nitrosocosmicus oleophilus.</title>
        <authorList>
            <person name="Jung M.-Y."/>
            <person name="Rhee S.-K."/>
        </authorList>
    </citation>
    <scope>NUCLEOTIDE SEQUENCE [LARGE SCALE GENOMIC DNA]</scope>
    <source>
        <strain evidence="4">MY3</strain>
    </source>
</reference>
<sequence length="424" mass="48406">MSNQENMTFFDKEMLESISTDFYITKKKIYLNNGSITPLPISTIKSITDFNIRYSEVGPDSKEFTGYLDELKLETRKRVADLLNGHEDEIIFTQSTTEGINMISNGLPWKGNDKLLIRNSLNEHFSNYLPWIKLSAEKNLQVRTFPEEKVGIYGESLIENFTSIYEKNTFKLVSTSHVIYNDGSITPIEKMGNIIKKSNKDTLFSIDGAQSVGSLITDVRKMKCDFLTFPSFKWLCGPLGVGILYVKKQVMEDLSPMFIGSGTAELVSLKNKNAKVDKIKKSRESTKYHKYPEKYQATFRNFPGLAGLEASLRYLLRIGIDNIFQRNKFLASILRQELMKMNELVLHEAASEDFRSSLVSFSFRKQNNARIQKLNARLQKEGVILAGREIGTKKILRASPHFYNSEDEMVRTGNTIKSLIKVLD</sequence>
<gene>
    <name evidence="3" type="primary">sufS</name>
    <name evidence="3" type="ORF">NMY3_02663</name>
</gene>
<dbReference type="InterPro" id="IPR015424">
    <property type="entry name" value="PyrdxlP-dep_Trfase"/>
</dbReference>
<dbReference type="RefSeq" id="WP_196816049.1">
    <property type="nucleotide sequence ID" value="NZ_CP012850.1"/>
</dbReference>
<dbReference type="EMBL" id="CP012850">
    <property type="protein sequence ID" value="ALI36854.1"/>
    <property type="molecule type" value="Genomic_DNA"/>
</dbReference>